<dbReference type="AlphaFoldDB" id="A0A8J5M7A8"/>
<dbReference type="PANTHER" id="PTHR11527">
    <property type="entry name" value="HEAT-SHOCK PROTEIN 20 FAMILY MEMBER"/>
    <property type="match status" value="1"/>
</dbReference>
<evidence type="ECO:0000256" key="1">
    <source>
        <dbReference type="ARBA" id="ARBA00023016"/>
    </source>
</evidence>
<dbReference type="Pfam" id="PF00011">
    <property type="entry name" value="HSP20"/>
    <property type="match status" value="1"/>
</dbReference>
<dbReference type="InterPro" id="IPR008978">
    <property type="entry name" value="HSP20-like_chaperone"/>
</dbReference>
<evidence type="ECO:0000313" key="5">
    <source>
        <dbReference type="EMBL" id="KAG6535172.1"/>
    </source>
</evidence>
<evidence type="ECO:0000313" key="6">
    <source>
        <dbReference type="Proteomes" id="UP000734854"/>
    </source>
</evidence>
<keyword evidence="6" id="KW-1185">Reference proteome</keyword>
<feature type="domain" description="SHSP" evidence="4">
    <location>
        <begin position="50"/>
        <end position="158"/>
    </location>
</feature>
<protein>
    <recommendedName>
        <fullName evidence="4">SHSP domain-containing protein</fullName>
    </recommendedName>
</protein>
<dbReference type="Gene3D" id="2.60.40.790">
    <property type="match status" value="1"/>
</dbReference>
<evidence type="ECO:0000256" key="2">
    <source>
        <dbReference type="PROSITE-ProRule" id="PRU00285"/>
    </source>
</evidence>
<comment type="similarity">
    <text evidence="2 3">Belongs to the small heat shock protein (HSP20) family.</text>
</comment>
<dbReference type="InterPro" id="IPR002068">
    <property type="entry name" value="A-crystallin/Hsp20_dom"/>
</dbReference>
<dbReference type="Proteomes" id="UP000734854">
    <property type="component" value="Unassembled WGS sequence"/>
</dbReference>
<proteinExistence type="inferred from homology"/>
<evidence type="ECO:0000259" key="4">
    <source>
        <dbReference type="PROSITE" id="PS01031"/>
    </source>
</evidence>
<sequence length="168" mass="19427">MEAYYYYPLRSSRWPFFPASYSLFSQRSAAVLRQNYIRWDETQDSHLFTAQLAGPNSALLLISLNNDERVEFFQFAGLRKEDIRVEVEDSKYMIIRTERAVIDDDGDEHRPEFIRKFRLPETVDVEGIVAKYEDGVLTVTVPRSMSLGRIRIRPDDAADGRNAVARAA</sequence>
<dbReference type="InterPro" id="IPR031107">
    <property type="entry name" value="Small_HSP"/>
</dbReference>
<dbReference type="SUPFAM" id="SSF49764">
    <property type="entry name" value="HSP20-like chaperones"/>
    <property type="match status" value="1"/>
</dbReference>
<comment type="caution">
    <text evidence="5">The sequence shown here is derived from an EMBL/GenBank/DDBJ whole genome shotgun (WGS) entry which is preliminary data.</text>
</comment>
<reference evidence="5 6" key="1">
    <citation type="submission" date="2020-08" db="EMBL/GenBank/DDBJ databases">
        <title>Plant Genome Project.</title>
        <authorList>
            <person name="Zhang R.-G."/>
        </authorList>
    </citation>
    <scope>NUCLEOTIDE SEQUENCE [LARGE SCALE GENOMIC DNA]</scope>
    <source>
        <tissue evidence="5">Rhizome</tissue>
    </source>
</reference>
<accession>A0A8J5M7A8</accession>
<keyword evidence="1" id="KW-0346">Stress response</keyword>
<name>A0A8J5M7A8_ZINOF</name>
<dbReference type="PROSITE" id="PS01031">
    <property type="entry name" value="SHSP"/>
    <property type="match status" value="1"/>
</dbReference>
<dbReference type="EMBL" id="JACMSC010000001">
    <property type="protein sequence ID" value="KAG6535172.1"/>
    <property type="molecule type" value="Genomic_DNA"/>
</dbReference>
<organism evidence="5 6">
    <name type="scientific">Zingiber officinale</name>
    <name type="common">Ginger</name>
    <name type="synonym">Amomum zingiber</name>
    <dbReference type="NCBI Taxonomy" id="94328"/>
    <lineage>
        <taxon>Eukaryota</taxon>
        <taxon>Viridiplantae</taxon>
        <taxon>Streptophyta</taxon>
        <taxon>Embryophyta</taxon>
        <taxon>Tracheophyta</taxon>
        <taxon>Spermatophyta</taxon>
        <taxon>Magnoliopsida</taxon>
        <taxon>Liliopsida</taxon>
        <taxon>Zingiberales</taxon>
        <taxon>Zingiberaceae</taxon>
        <taxon>Zingiber</taxon>
    </lineage>
</organism>
<evidence type="ECO:0000256" key="3">
    <source>
        <dbReference type="RuleBase" id="RU003616"/>
    </source>
</evidence>
<gene>
    <name evidence="5" type="ORF">ZIOFF_000134</name>
</gene>